<accession>A0A1T5BHR9</accession>
<name>A0A1T5BHR9_9SPHI</name>
<dbReference type="STRING" id="1513896.SAMN05660841_00674"/>
<proteinExistence type="predicted"/>
<protein>
    <recommendedName>
        <fullName evidence="3">DUF4374 domain-containing protein</fullName>
    </recommendedName>
</protein>
<evidence type="ECO:0000313" key="1">
    <source>
        <dbReference type="EMBL" id="SKB46540.1"/>
    </source>
</evidence>
<organism evidence="1 2">
    <name type="scientific">Sphingobacterium nematocida</name>
    <dbReference type="NCBI Taxonomy" id="1513896"/>
    <lineage>
        <taxon>Bacteria</taxon>
        <taxon>Pseudomonadati</taxon>
        <taxon>Bacteroidota</taxon>
        <taxon>Sphingobacteriia</taxon>
        <taxon>Sphingobacteriales</taxon>
        <taxon>Sphingobacteriaceae</taxon>
        <taxon>Sphingobacterium</taxon>
    </lineage>
</organism>
<evidence type="ECO:0008006" key="3">
    <source>
        <dbReference type="Google" id="ProtNLM"/>
    </source>
</evidence>
<dbReference type="EMBL" id="FUZF01000002">
    <property type="protein sequence ID" value="SKB46540.1"/>
    <property type="molecule type" value="Genomic_DNA"/>
</dbReference>
<keyword evidence="2" id="KW-1185">Reference proteome</keyword>
<dbReference type="RefSeq" id="WP_079641213.1">
    <property type="nucleotide sequence ID" value="NZ_FUZF01000002.1"/>
</dbReference>
<dbReference type="PROSITE" id="PS51257">
    <property type="entry name" value="PROKAR_LIPOPROTEIN"/>
    <property type="match status" value="1"/>
</dbReference>
<dbReference type="AlphaFoldDB" id="A0A1T5BHR9"/>
<sequence>MKNYLFSIVAVFIVVSIVACKRDDDEPERVRKSISRLYVSTEDYASGSAAADLYNVWALDGVNDEKLPQTFAFKLASAAKGGSMIHFSPFSGGSLFQGSVNSQSSLDTAVHVMEVSKTGVISNRNSIRNRMYDKVRGLFYTVVNDGQLSEDYLLFANASDTTKGTPPNQPAVPDYTLFAIDRPRNKGNFTRPRYRMKLDHNPWGVIGIGNDLVISNAAEKDGGVVIYKGFIPQLLNNGDTIMKAPEKYVLKVADAQNIRGLSYSASADVLLLTDYVQGQANSGKILVFEKFSQYQASQTITPTRIVTGALTKLQEPMDVAIDSKEDGKYFFVADPAASRVFRFLISATGNVAPDAELTVENRRPRSISLDSR</sequence>
<dbReference type="OrthoDB" id="697094at2"/>
<gene>
    <name evidence="1" type="ORF">SAMN05660841_00674</name>
</gene>
<dbReference type="Proteomes" id="UP000190150">
    <property type="component" value="Unassembled WGS sequence"/>
</dbReference>
<reference evidence="2" key="1">
    <citation type="submission" date="2017-02" db="EMBL/GenBank/DDBJ databases">
        <authorList>
            <person name="Varghese N."/>
            <person name="Submissions S."/>
        </authorList>
    </citation>
    <scope>NUCLEOTIDE SEQUENCE [LARGE SCALE GENOMIC DNA]</scope>
    <source>
        <strain evidence="2">DSM 24091</strain>
    </source>
</reference>
<evidence type="ECO:0000313" key="2">
    <source>
        <dbReference type="Proteomes" id="UP000190150"/>
    </source>
</evidence>
<dbReference type="SUPFAM" id="SSF75011">
    <property type="entry name" value="3-carboxy-cis,cis-mucoante lactonizing enzyme"/>
    <property type="match status" value="1"/>
</dbReference>